<dbReference type="InterPro" id="IPR008969">
    <property type="entry name" value="CarboxyPept-like_regulatory"/>
</dbReference>
<protein>
    <submittedName>
        <fullName evidence="4">TonB-linked outer membrane protein, SusC/RagA family</fullName>
    </submittedName>
</protein>
<organism evidence="4 5">
    <name type="scientific">Niabella drilacis (strain DSM 25811 / CCM 8410 / CCUG 62505 / LMG 26954 / E90)</name>
    <dbReference type="NCBI Taxonomy" id="1285928"/>
    <lineage>
        <taxon>Bacteria</taxon>
        <taxon>Pseudomonadati</taxon>
        <taxon>Bacteroidota</taxon>
        <taxon>Chitinophagia</taxon>
        <taxon>Chitinophagales</taxon>
        <taxon>Chitinophagaceae</taxon>
        <taxon>Niabella</taxon>
    </lineage>
</organism>
<dbReference type="InterPro" id="IPR037066">
    <property type="entry name" value="Plug_dom_sf"/>
</dbReference>
<dbReference type="InterPro" id="IPR023996">
    <property type="entry name" value="TonB-dep_OMP_SusC/RagA"/>
</dbReference>
<dbReference type="InterPro" id="IPR039426">
    <property type="entry name" value="TonB-dep_rcpt-like"/>
</dbReference>
<accession>A0A1G6Y0Z2</accession>
<feature type="domain" description="TonB-dependent receptor plug" evidence="3">
    <location>
        <begin position="121"/>
        <end position="229"/>
    </location>
</feature>
<evidence type="ECO:0000256" key="2">
    <source>
        <dbReference type="SAM" id="SignalP"/>
    </source>
</evidence>
<dbReference type="GO" id="GO:0009279">
    <property type="term" value="C:cell outer membrane"/>
    <property type="evidence" value="ECO:0007669"/>
    <property type="project" value="UniProtKB-SubCell"/>
</dbReference>
<proteinExistence type="inferred from homology"/>
<dbReference type="InterPro" id="IPR012910">
    <property type="entry name" value="Plug_dom"/>
</dbReference>
<dbReference type="NCBIfam" id="TIGR04056">
    <property type="entry name" value="OMP_RagA_SusC"/>
    <property type="match status" value="1"/>
</dbReference>
<dbReference type="Pfam" id="PF07715">
    <property type="entry name" value="Plug"/>
    <property type="match status" value="1"/>
</dbReference>
<name>A0A1G6Y0Z2_NIADE</name>
<dbReference type="SUPFAM" id="SSF56935">
    <property type="entry name" value="Porins"/>
    <property type="match status" value="1"/>
</dbReference>
<dbReference type="OrthoDB" id="721000at2"/>
<gene>
    <name evidence="4" type="ORF">SAMN04487894_11492</name>
</gene>
<keyword evidence="2" id="KW-0732">Signal</keyword>
<feature type="chain" id="PRO_5011712382" evidence="2">
    <location>
        <begin position="29"/>
        <end position="1040"/>
    </location>
</feature>
<sequence>MQNRFKQTRCAFLLLLLVTLLVSARSVAQSGPVTGSVTDTLGQPLPGASVTINGSSRGALTDEKGAYKVEVSTGESLRYSFAGMEDQVVSVRGQRMINVVLMPKKDALSEVTVVAFGSQKKESVVGAITTVKPAELKTPSSNLTTALAGRVAGMIAFQQSGEPGLDNANFFIRGVTSFGNQNRPLILVDGIEMSATELARLQVDDIASFSVMKDATATSLYGARGANGVILITTKEGKESRAIVAARYERSISSPTRKIEIADPVTYMELANEAVMTRDRLGLVPYSQEKIENTMAGKFPLLYPTTDWYSMLLKNNTQNQRLNLNVSGGGKVARYYVAATYNQDNGLLKVDKRNNFNNNIDLKTFGLRANVNMDLTRTTEALVRLNSTWTDYTGPIYTGSDIYSRIMKTNPVLYPAYYPPDAANELTEHILFGNSGSGNYSNPYADLVKGYRNYTNAMVLAQFELKQDLNFITPGLKLSAMYNTTRYNYYSVQRAYNPYYYALADYDKTTGVYLLQELNPTTGREYLDYAETGKDVSSENYFQGILNYSPTLKGDHTFSSTLVYTMLNKLAANAGSLQNSLPHRNMGLAGRFTYGLMQRYFLEANFGYNGSERFSQSHRFGFFPSIGGAWYVSKEKFWSDGLRKIINNLKIRASYGLVGNDAIGTDEERFFFLSEVDMNASSRSYMFGSEFSNTIVGVLEKRYANPNITWETSRKSNLSFEVGLLNAANLTIDLYREYRYNILLQRSFIPYTMGLAYYPKANLGEASSKGIDVALEVSRSLSNNWFISGRGNFTYATNKIRVYDEPDYSATPWKSRIGYPINQTWGYVAERLFVDDAEVENSPAQGADAMGGDIKFRDINNDGVIDQLDQVPIGYPTVPEIIYGFGISTTYKNVDFSVFLQGLGRRSFWINAAETTPFVGGTGYSNQLLKAYADDHWSEDNRNIYALWPRLAPAVNNNNVSTSTWFMQNGSFLRVKQVELGYTMPERLIHRLKLTKLRIYTNGTNLFNFSRFKLWDPEMGGNGLGYPLQRVVNFGIQCTL</sequence>
<keyword evidence="1" id="KW-0813">Transport</keyword>
<evidence type="ECO:0000313" key="5">
    <source>
        <dbReference type="Proteomes" id="UP000198757"/>
    </source>
</evidence>
<keyword evidence="1" id="KW-0472">Membrane</keyword>
<evidence type="ECO:0000313" key="4">
    <source>
        <dbReference type="EMBL" id="SDD83941.1"/>
    </source>
</evidence>
<comment type="similarity">
    <text evidence="1">Belongs to the TonB-dependent receptor family.</text>
</comment>
<dbReference type="Gene3D" id="2.60.40.1120">
    <property type="entry name" value="Carboxypeptidase-like, regulatory domain"/>
    <property type="match status" value="1"/>
</dbReference>
<dbReference type="STRING" id="1285928.SAMN04487894_11492"/>
<dbReference type="FunFam" id="2.170.130.10:FF:000003">
    <property type="entry name" value="SusC/RagA family TonB-linked outer membrane protein"/>
    <property type="match status" value="1"/>
</dbReference>
<dbReference type="SUPFAM" id="SSF49464">
    <property type="entry name" value="Carboxypeptidase regulatory domain-like"/>
    <property type="match status" value="1"/>
</dbReference>
<evidence type="ECO:0000259" key="3">
    <source>
        <dbReference type="Pfam" id="PF07715"/>
    </source>
</evidence>
<dbReference type="NCBIfam" id="TIGR04057">
    <property type="entry name" value="SusC_RagA_signa"/>
    <property type="match status" value="1"/>
</dbReference>
<evidence type="ECO:0000256" key="1">
    <source>
        <dbReference type="PROSITE-ProRule" id="PRU01360"/>
    </source>
</evidence>
<keyword evidence="5" id="KW-1185">Reference proteome</keyword>
<feature type="signal peptide" evidence="2">
    <location>
        <begin position="1"/>
        <end position="28"/>
    </location>
</feature>
<comment type="subcellular location">
    <subcellularLocation>
        <location evidence="1">Cell outer membrane</location>
        <topology evidence="1">Multi-pass membrane protein</topology>
    </subcellularLocation>
</comment>
<dbReference type="InterPro" id="IPR023997">
    <property type="entry name" value="TonB-dep_OMP_SusC/RagA_CS"/>
</dbReference>
<dbReference type="AlphaFoldDB" id="A0A1G6Y0Z2"/>
<keyword evidence="1" id="KW-1134">Transmembrane beta strand</keyword>
<keyword evidence="1" id="KW-0998">Cell outer membrane</keyword>
<keyword evidence="1" id="KW-0812">Transmembrane</keyword>
<dbReference type="PROSITE" id="PS52016">
    <property type="entry name" value="TONB_DEPENDENT_REC_3"/>
    <property type="match status" value="1"/>
</dbReference>
<dbReference type="Proteomes" id="UP000198757">
    <property type="component" value="Unassembled WGS sequence"/>
</dbReference>
<dbReference type="Pfam" id="PF13715">
    <property type="entry name" value="CarbopepD_reg_2"/>
    <property type="match status" value="1"/>
</dbReference>
<dbReference type="EMBL" id="FMZO01000014">
    <property type="protein sequence ID" value="SDD83941.1"/>
    <property type="molecule type" value="Genomic_DNA"/>
</dbReference>
<dbReference type="RefSeq" id="WP_090392069.1">
    <property type="nucleotide sequence ID" value="NZ_FMZO01000014.1"/>
</dbReference>
<dbReference type="Gene3D" id="2.170.130.10">
    <property type="entry name" value="TonB-dependent receptor, plug domain"/>
    <property type="match status" value="1"/>
</dbReference>
<reference evidence="5" key="1">
    <citation type="submission" date="2016-10" db="EMBL/GenBank/DDBJ databases">
        <authorList>
            <person name="Varghese N."/>
            <person name="Submissions S."/>
        </authorList>
    </citation>
    <scope>NUCLEOTIDE SEQUENCE [LARGE SCALE GENOMIC DNA]</scope>
    <source>
        <strain evidence="5">DSM 25811 / CCM 8410 / LMG 26954 / E90</strain>
    </source>
</reference>